<reference evidence="2 3" key="1">
    <citation type="submission" date="2017-08" db="EMBL/GenBank/DDBJ databases">
        <title>Harnessing the power of phylogenomics to disentangle the directionality and signatures of interkingdom host jumping in the parasitic fungal genus Tolypocladium.</title>
        <authorList>
            <person name="Quandt C.A."/>
            <person name="Patterson W."/>
            <person name="Spatafora J.W."/>
        </authorList>
    </citation>
    <scope>NUCLEOTIDE SEQUENCE [LARGE SCALE GENOMIC DNA]</scope>
    <source>
        <strain evidence="2 3">CBS 113982</strain>
    </source>
</reference>
<organism evidence="2 3">
    <name type="scientific">Tolypocladium capitatum</name>
    <dbReference type="NCBI Taxonomy" id="45235"/>
    <lineage>
        <taxon>Eukaryota</taxon>
        <taxon>Fungi</taxon>
        <taxon>Dikarya</taxon>
        <taxon>Ascomycota</taxon>
        <taxon>Pezizomycotina</taxon>
        <taxon>Sordariomycetes</taxon>
        <taxon>Hypocreomycetidae</taxon>
        <taxon>Hypocreales</taxon>
        <taxon>Ophiocordycipitaceae</taxon>
        <taxon>Tolypocladium</taxon>
    </lineage>
</organism>
<evidence type="ECO:0000313" key="2">
    <source>
        <dbReference type="EMBL" id="PNY27614.1"/>
    </source>
</evidence>
<comment type="caution">
    <text evidence="2">The sequence shown here is derived from an EMBL/GenBank/DDBJ whole genome shotgun (WGS) entry which is preliminary data.</text>
</comment>
<dbReference type="EMBL" id="NRSZ01000375">
    <property type="protein sequence ID" value="PNY27614.1"/>
    <property type="molecule type" value="Genomic_DNA"/>
</dbReference>
<evidence type="ECO:0000313" key="3">
    <source>
        <dbReference type="Proteomes" id="UP000236621"/>
    </source>
</evidence>
<dbReference type="AlphaFoldDB" id="A0A2K3QJA4"/>
<feature type="region of interest" description="Disordered" evidence="1">
    <location>
        <begin position="125"/>
        <end position="170"/>
    </location>
</feature>
<dbReference type="OrthoDB" id="4923338at2759"/>
<proteinExistence type="predicted"/>
<gene>
    <name evidence="2" type="ORF">TCAP_02465</name>
</gene>
<keyword evidence="3" id="KW-1185">Reference proteome</keyword>
<name>A0A2K3QJA4_9HYPO</name>
<dbReference type="Proteomes" id="UP000236621">
    <property type="component" value="Unassembled WGS sequence"/>
</dbReference>
<sequence length="367" mass="40450">MANSYYNTIKDPSTFVQKGRGKANFTALCRAGDWESAASKWDSKQLFASRVLCSAPNQRLPLFSGFFPQSPRGINPCIDSLIDGPRSVAALAQMSEPQLVRQYEPDSLGYVWAALAHFVRANTNPASAASTRAPSNRATNIPDRYGNYAPSNQPIGSSPPRPPSSESDSTPLLEDATVRLASCFTRCVLNYAQPPNKSGPFVQFRDERLTSSYSLDPTHSIRAIDDGGVQLYRETGAVAQVAQLEGKRTFNTIIDGRPVVTDGLLAQMVGEALALRRDKVRDVISPEHIITILATAHYVSFFHFHITDDFLSEFEELSTSDSNPASFLRVDSTRWFDIKMPDQRHQIVSHLLALIAMADYYVVAAAE</sequence>
<feature type="compositionally biased region" description="Polar residues" evidence="1">
    <location>
        <begin position="125"/>
        <end position="139"/>
    </location>
</feature>
<accession>A0A2K3QJA4</accession>
<dbReference type="STRING" id="45235.A0A2K3QJA4"/>
<protein>
    <submittedName>
        <fullName evidence="2">Uncharacterized protein</fullName>
    </submittedName>
</protein>
<evidence type="ECO:0000256" key="1">
    <source>
        <dbReference type="SAM" id="MobiDB-lite"/>
    </source>
</evidence>